<comment type="caution">
    <text evidence="2">The sequence shown here is derived from an EMBL/GenBank/DDBJ whole genome shotgun (WGS) entry which is preliminary data.</text>
</comment>
<keyword evidence="1" id="KW-0812">Transmembrane</keyword>
<organism evidence="2 3">
    <name type="scientific">Streptomyces orinoci</name>
    <name type="common">Streptoverticillium orinoci</name>
    <dbReference type="NCBI Taxonomy" id="67339"/>
    <lineage>
        <taxon>Bacteria</taxon>
        <taxon>Bacillati</taxon>
        <taxon>Actinomycetota</taxon>
        <taxon>Actinomycetes</taxon>
        <taxon>Kitasatosporales</taxon>
        <taxon>Streptomycetaceae</taxon>
        <taxon>Streptomyces</taxon>
    </lineage>
</organism>
<protein>
    <submittedName>
        <fullName evidence="2">DUF4012 domain-containing protein</fullName>
    </submittedName>
</protein>
<dbReference type="EMBL" id="JBFAUK010000014">
    <property type="protein sequence ID" value="MEV5508448.1"/>
    <property type="molecule type" value="Genomic_DNA"/>
</dbReference>
<evidence type="ECO:0000256" key="1">
    <source>
        <dbReference type="SAM" id="Phobius"/>
    </source>
</evidence>
<keyword evidence="3" id="KW-1185">Reference proteome</keyword>
<name>A0ABV3JZX8_STRON</name>
<keyword evidence="1" id="KW-0472">Membrane</keyword>
<sequence length="594" mass="63072">MTDTPGSRPDRRRRRRLLAGLAANTLITLAGAIWLVVTGHAAEDDLTAVRAAADRLQADLLACDVQGAVRESALMRRWAASARRATSGFVWDGMARLPVVGRPARTVQGVAVAVDELTRTVLPPLTDAARVLGTRMALTPGGAVDLAAVRAVAGRLTDAASHIAVISRELTDLPDHTGIDRIDRGRAELMRQTSRLEQVTSTSATAARLVPPMAGDGRPRRYFFALQTNAEARGSGGLVGAYSVLAADQGRLGFERFSADDALPAAAEPVVRLGADFDRRYGAAHSTQLLSESNLSPNFPYAGQIWTGLWQSRTGESLDGAIASDPVGLADLLAVTGPVPAPSGGLLSADNAVAYTERDIYARYPDTSARKRALTEIAQSVATALTRQRLTTPAVFKALAAMVDDGRLQVWSSHPEEEALLSRTAIGGVLPDTSRPFAELVVNNAAAGKLDFYLARRLEYRLGGCGNGGRPATVRIQLTNSAPRTGLPDYVVNRGDDPGHPHARGSDFSWVSFYATHGAELVGADLDGHPQLLAVDQERGHPVFSAALEVLPGQTRVLTLHLDEPAKDAAPLTPVQPLAQRQTTVVIAPPCTDR</sequence>
<dbReference type="InterPro" id="IPR025101">
    <property type="entry name" value="DUF4012"/>
</dbReference>
<evidence type="ECO:0000313" key="2">
    <source>
        <dbReference type="EMBL" id="MEV5508448.1"/>
    </source>
</evidence>
<dbReference type="Proteomes" id="UP001552594">
    <property type="component" value="Unassembled WGS sequence"/>
</dbReference>
<proteinExistence type="predicted"/>
<feature type="transmembrane region" description="Helical" evidence="1">
    <location>
        <begin position="17"/>
        <end position="37"/>
    </location>
</feature>
<reference evidence="2 3" key="1">
    <citation type="submission" date="2024-06" db="EMBL/GenBank/DDBJ databases">
        <title>The Natural Products Discovery Center: Release of the First 8490 Sequenced Strains for Exploring Actinobacteria Biosynthetic Diversity.</title>
        <authorList>
            <person name="Kalkreuter E."/>
            <person name="Kautsar S.A."/>
            <person name="Yang D."/>
            <person name="Bader C.D."/>
            <person name="Teijaro C.N."/>
            <person name="Fluegel L."/>
            <person name="Davis C.M."/>
            <person name="Simpson J.R."/>
            <person name="Lauterbach L."/>
            <person name="Steele A.D."/>
            <person name="Gui C."/>
            <person name="Meng S."/>
            <person name="Li G."/>
            <person name="Viehrig K."/>
            <person name="Ye F."/>
            <person name="Su P."/>
            <person name="Kiefer A.F."/>
            <person name="Nichols A."/>
            <person name="Cepeda A.J."/>
            <person name="Yan W."/>
            <person name="Fan B."/>
            <person name="Jiang Y."/>
            <person name="Adhikari A."/>
            <person name="Zheng C.-J."/>
            <person name="Schuster L."/>
            <person name="Cowan T.M."/>
            <person name="Smanski M.J."/>
            <person name="Chevrette M.G."/>
            <person name="De Carvalho L.P.S."/>
            <person name="Shen B."/>
        </authorList>
    </citation>
    <scope>NUCLEOTIDE SEQUENCE [LARGE SCALE GENOMIC DNA]</scope>
    <source>
        <strain evidence="2 3">NPDC052347</strain>
    </source>
</reference>
<dbReference type="RefSeq" id="WP_109278066.1">
    <property type="nucleotide sequence ID" value="NZ_JBFAUK010000014.1"/>
</dbReference>
<gene>
    <name evidence="2" type="ORF">AB0L16_18555</name>
</gene>
<dbReference type="Pfam" id="PF13196">
    <property type="entry name" value="DUF4012"/>
    <property type="match status" value="1"/>
</dbReference>
<accession>A0ABV3JZX8</accession>
<keyword evidence="1" id="KW-1133">Transmembrane helix</keyword>
<evidence type="ECO:0000313" key="3">
    <source>
        <dbReference type="Proteomes" id="UP001552594"/>
    </source>
</evidence>